<keyword evidence="3" id="KW-0732">Signal</keyword>
<gene>
    <name evidence="6" type="ORF">TWF191_002075</name>
    <name evidence="5" type="ORF">TWF679_008365</name>
</gene>
<dbReference type="InterPro" id="IPR050654">
    <property type="entry name" value="AChE-related_enzymes"/>
</dbReference>
<feature type="chain" id="PRO_5041472643" description="Carboxylic ester hydrolase" evidence="3">
    <location>
        <begin position="23"/>
        <end position="563"/>
    </location>
</feature>
<comment type="similarity">
    <text evidence="1 3">Belongs to the type-B carboxylesterase/lipase family.</text>
</comment>
<dbReference type="Proteomes" id="UP000483672">
    <property type="component" value="Unassembled WGS sequence"/>
</dbReference>
<feature type="signal peptide" evidence="3">
    <location>
        <begin position="1"/>
        <end position="22"/>
    </location>
</feature>
<feature type="domain" description="Carboxylesterase type B" evidence="4">
    <location>
        <begin position="29"/>
        <end position="524"/>
    </location>
</feature>
<evidence type="ECO:0000313" key="6">
    <source>
        <dbReference type="EMBL" id="KAF3228965.1"/>
    </source>
</evidence>
<evidence type="ECO:0000313" key="7">
    <source>
        <dbReference type="Proteomes" id="UP000483672"/>
    </source>
</evidence>
<evidence type="ECO:0000256" key="3">
    <source>
        <dbReference type="RuleBase" id="RU361235"/>
    </source>
</evidence>
<evidence type="ECO:0000313" key="5">
    <source>
        <dbReference type="EMBL" id="KAF3207531.1"/>
    </source>
</evidence>
<dbReference type="InterPro" id="IPR002018">
    <property type="entry name" value="CarbesteraseB"/>
</dbReference>
<dbReference type="GO" id="GO:0052689">
    <property type="term" value="F:carboxylic ester hydrolase activity"/>
    <property type="evidence" value="ECO:0007669"/>
    <property type="project" value="TreeGrafter"/>
</dbReference>
<dbReference type="PROSITE" id="PS00941">
    <property type="entry name" value="CARBOXYLESTERASE_B_2"/>
    <property type="match status" value="1"/>
</dbReference>
<dbReference type="InterPro" id="IPR029058">
    <property type="entry name" value="AB_hydrolase_fold"/>
</dbReference>
<dbReference type="EC" id="3.1.1.-" evidence="3"/>
<name>A0A6G1MDD5_ORBOL</name>
<dbReference type="Gene3D" id="3.40.50.1820">
    <property type="entry name" value="alpha/beta hydrolase"/>
    <property type="match status" value="1"/>
</dbReference>
<evidence type="ECO:0000313" key="8">
    <source>
        <dbReference type="Proteomes" id="UP000614610"/>
    </source>
</evidence>
<keyword evidence="2 3" id="KW-0378">Hydrolase</keyword>
<dbReference type="EMBL" id="WIWT01000052">
    <property type="protein sequence ID" value="KAF3207531.1"/>
    <property type="molecule type" value="Genomic_DNA"/>
</dbReference>
<dbReference type="SUPFAM" id="SSF53474">
    <property type="entry name" value="alpha/beta-Hydrolases"/>
    <property type="match status" value="1"/>
</dbReference>
<comment type="caution">
    <text evidence="5">The sequence shown here is derived from an EMBL/GenBank/DDBJ whole genome shotgun (WGS) entry which is preliminary data.</text>
</comment>
<accession>A0A6G1MDD5</accession>
<dbReference type="InterPro" id="IPR019826">
    <property type="entry name" value="Carboxylesterase_B_AS"/>
</dbReference>
<proteinExistence type="inferred from homology"/>
<protein>
    <recommendedName>
        <fullName evidence="3">Carboxylic ester hydrolase</fullName>
        <ecNumber evidence="3">3.1.1.-</ecNumber>
    </recommendedName>
</protein>
<dbReference type="Proteomes" id="UP000614610">
    <property type="component" value="Unassembled WGS sequence"/>
</dbReference>
<dbReference type="AlphaFoldDB" id="A0A6G1MDD5"/>
<dbReference type="PANTHER" id="PTHR43918:SF4">
    <property type="entry name" value="CARBOXYLIC ESTER HYDROLASE"/>
    <property type="match status" value="1"/>
</dbReference>
<dbReference type="PROSITE" id="PS00122">
    <property type="entry name" value="CARBOXYLESTERASE_B_1"/>
    <property type="match status" value="1"/>
</dbReference>
<dbReference type="InterPro" id="IPR019819">
    <property type="entry name" value="Carboxylesterase_B_CS"/>
</dbReference>
<evidence type="ECO:0000256" key="2">
    <source>
        <dbReference type="ARBA" id="ARBA00022801"/>
    </source>
</evidence>
<dbReference type="EMBL" id="WIPF01000014">
    <property type="protein sequence ID" value="KAF3228965.1"/>
    <property type="molecule type" value="Genomic_DNA"/>
</dbReference>
<sequence length="563" mass="60772">MKSSVLSFAASLALQCIGAVQAGVITPSSPTVSIKNGTVHGIKDQVWNQDYFLGIPYARPPVGPLRFRPPQYINTKLGNINAKQYGVHCFGYGADQDGFTQSEDCLTINIVRPAGTPSHAKLPVALWIHGGGFREGGGPDLRYNMSFMVDQSKKIGSPIIGITFNYRLSGWGFLSGSEVEGTQNLNAGLKDQRLAMHWVKENIKAFGGDPNKVTIFGESAGGASVGMQQTAFNGRDDGLFRGAIQQSGSPIYWGPMKSPKDFQAEFNALAIAAGCADAPSPLNCLRDAPATVLNTMFPDQWWQPVLDGQFLTEYGSQALKNGRYVKVPTIVGTTSDEGGSFGTIGAHHDGHIAAYFATTSSWSSTTIQELLTLYPADVSIPPAENFTGQDDGTSLPENGPAYHRAAAFVGDYMFIANRRHTAEILASQNVPVWSFRFRAVPNGLPAYSGAGHFAEVGFVFHNLNGDGYDGPYDNGNPLGGPKAAEYAGLANFVCRSWIRFIAHRDPRVGTSSSDVKWVPYGHGSGKRQIVFDIISTGGSYIETDDYRKEGIAFMNEHSLQTQR</sequence>
<evidence type="ECO:0000256" key="1">
    <source>
        <dbReference type="ARBA" id="ARBA00005964"/>
    </source>
</evidence>
<dbReference type="OrthoDB" id="408631at2759"/>
<evidence type="ECO:0000259" key="4">
    <source>
        <dbReference type="Pfam" id="PF00135"/>
    </source>
</evidence>
<reference evidence="5 7" key="1">
    <citation type="submission" date="2019-06" db="EMBL/GenBank/DDBJ databases">
        <authorList>
            <person name="Palmer J.M."/>
        </authorList>
    </citation>
    <scope>NUCLEOTIDE SEQUENCE</scope>
    <source>
        <strain evidence="6 7">TWF191</strain>
        <strain evidence="5">TWF679</strain>
    </source>
</reference>
<dbReference type="PANTHER" id="PTHR43918">
    <property type="entry name" value="ACETYLCHOLINESTERASE"/>
    <property type="match status" value="1"/>
</dbReference>
<organism evidence="5 8">
    <name type="scientific">Orbilia oligospora</name>
    <name type="common">Nematode-trapping fungus</name>
    <name type="synonym">Arthrobotrys oligospora</name>
    <dbReference type="NCBI Taxonomy" id="2813651"/>
    <lineage>
        <taxon>Eukaryota</taxon>
        <taxon>Fungi</taxon>
        <taxon>Dikarya</taxon>
        <taxon>Ascomycota</taxon>
        <taxon>Pezizomycotina</taxon>
        <taxon>Orbiliomycetes</taxon>
        <taxon>Orbiliales</taxon>
        <taxon>Orbiliaceae</taxon>
        <taxon>Orbilia</taxon>
    </lineage>
</organism>
<dbReference type="Pfam" id="PF00135">
    <property type="entry name" value="COesterase"/>
    <property type="match status" value="1"/>
</dbReference>